<proteinExistence type="predicted"/>
<dbReference type="Proteomes" id="UP000688137">
    <property type="component" value="Unassembled WGS sequence"/>
</dbReference>
<comment type="caution">
    <text evidence="1">The sequence shown here is derived from an EMBL/GenBank/DDBJ whole genome shotgun (WGS) entry which is preliminary data.</text>
</comment>
<evidence type="ECO:0000313" key="1">
    <source>
        <dbReference type="EMBL" id="CAD8109136.1"/>
    </source>
</evidence>
<accession>A0A8S1Q174</accession>
<dbReference type="EMBL" id="CAJJDM010000143">
    <property type="protein sequence ID" value="CAD8109136.1"/>
    <property type="molecule type" value="Genomic_DNA"/>
</dbReference>
<protein>
    <submittedName>
        <fullName evidence="1">Uncharacterized protein</fullName>
    </submittedName>
</protein>
<reference evidence="1" key="1">
    <citation type="submission" date="2021-01" db="EMBL/GenBank/DDBJ databases">
        <authorList>
            <consortium name="Genoscope - CEA"/>
            <person name="William W."/>
        </authorList>
    </citation>
    <scope>NUCLEOTIDE SEQUENCE</scope>
</reference>
<name>A0A8S1Q174_PARPR</name>
<organism evidence="1 2">
    <name type="scientific">Paramecium primaurelia</name>
    <dbReference type="NCBI Taxonomy" id="5886"/>
    <lineage>
        <taxon>Eukaryota</taxon>
        <taxon>Sar</taxon>
        <taxon>Alveolata</taxon>
        <taxon>Ciliophora</taxon>
        <taxon>Intramacronucleata</taxon>
        <taxon>Oligohymenophorea</taxon>
        <taxon>Peniculida</taxon>
        <taxon>Parameciidae</taxon>
        <taxon>Paramecium</taxon>
    </lineage>
</organism>
<evidence type="ECO:0000313" key="2">
    <source>
        <dbReference type="Proteomes" id="UP000688137"/>
    </source>
</evidence>
<gene>
    <name evidence="1" type="ORF">PPRIM_AZ9-3.1.T1390115</name>
</gene>
<keyword evidence="2" id="KW-1185">Reference proteome</keyword>
<sequence>MRRIFQLYIDSKYFSLFINRKQKILKGFQKSLNNKIIISRQIRSNFRIESLQGDRPVISEAEEKYGLKENQMVLEELHVNIEAKLIFFVKHKKWQLNTYLSLKKLMKFLAPLERIALSLNIQTYLSTSYNFKYLQRAFYIKQNNSKVKNCRKIKLNLIIQCYRSIKDFFYSSQIFIIELATQKIEFFFIFSIIKRQVRICQFQFFNLDCKNQIQVLKYIFQNSNYFSIILQSNFL</sequence>
<dbReference type="AlphaFoldDB" id="A0A8S1Q174"/>